<evidence type="ECO:0000256" key="3">
    <source>
        <dbReference type="ARBA" id="ARBA00022617"/>
    </source>
</evidence>
<evidence type="ECO:0000313" key="11">
    <source>
        <dbReference type="EMBL" id="KJA26594.1"/>
    </source>
</evidence>
<keyword evidence="4 8" id="KW-0479">Metal-binding</keyword>
<comment type="cofactor">
    <cofactor evidence="1 8">
        <name>heme</name>
        <dbReference type="ChEBI" id="CHEBI:30413"/>
    </cofactor>
</comment>
<dbReference type="PROSITE" id="PS00086">
    <property type="entry name" value="CYTOCHROME_P450"/>
    <property type="match status" value="1"/>
</dbReference>
<dbReference type="Pfam" id="PF00067">
    <property type="entry name" value="p450"/>
    <property type="match status" value="1"/>
</dbReference>
<dbReference type="SUPFAM" id="SSF48264">
    <property type="entry name" value="Cytochrome P450"/>
    <property type="match status" value="1"/>
</dbReference>
<keyword evidence="10" id="KW-0812">Transmembrane</keyword>
<accession>A0A0D2P6N6</accession>
<dbReference type="InterPro" id="IPR047146">
    <property type="entry name" value="Cyt_P450_E_CYP52_fungi"/>
</dbReference>
<dbReference type="CDD" id="cd11063">
    <property type="entry name" value="CYP52"/>
    <property type="match status" value="1"/>
</dbReference>
<dbReference type="STRING" id="945553.A0A0D2P6N6"/>
<keyword evidence="5 9" id="KW-0560">Oxidoreductase</keyword>
<keyword evidence="3 8" id="KW-0349">Heme</keyword>
<gene>
    <name evidence="11" type="ORF">HYPSUDRAFT_63845</name>
</gene>
<evidence type="ECO:0000256" key="4">
    <source>
        <dbReference type="ARBA" id="ARBA00022723"/>
    </source>
</evidence>
<organism evidence="11 12">
    <name type="scientific">Hypholoma sublateritium (strain FD-334 SS-4)</name>
    <dbReference type="NCBI Taxonomy" id="945553"/>
    <lineage>
        <taxon>Eukaryota</taxon>
        <taxon>Fungi</taxon>
        <taxon>Dikarya</taxon>
        <taxon>Basidiomycota</taxon>
        <taxon>Agaricomycotina</taxon>
        <taxon>Agaricomycetes</taxon>
        <taxon>Agaricomycetidae</taxon>
        <taxon>Agaricales</taxon>
        <taxon>Agaricineae</taxon>
        <taxon>Strophariaceae</taxon>
        <taxon>Hypholoma</taxon>
    </lineage>
</organism>
<reference evidence="12" key="1">
    <citation type="submission" date="2014-04" db="EMBL/GenBank/DDBJ databases">
        <title>Evolutionary Origins and Diversification of the Mycorrhizal Mutualists.</title>
        <authorList>
            <consortium name="DOE Joint Genome Institute"/>
            <consortium name="Mycorrhizal Genomics Consortium"/>
            <person name="Kohler A."/>
            <person name="Kuo A."/>
            <person name="Nagy L.G."/>
            <person name="Floudas D."/>
            <person name="Copeland A."/>
            <person name="Barry K.W."/>
            <person name="Cichocki N."/>
            <person name="Veneault-Fourrey C."/>
            <person name="LaButti K."/>
            <person name="Lindquist E.A."/>
            <person name="Lipzen A."/>
            <person name="Lundell T."/>
            <person name="Morin E."/>
            <person name="Murat C."/>
            <person name="Riley R."/>
            <person name="Ohm R."/>
            <person name="Sun H."/>
            <person name="Tunlid A."/>
            <person name="Henrissat B."/>
            <person name="Grigoriev I.V."/>
            <person name="Hibbett D.S."/>
            <person name="Martin F."/>
        </authorList>
    </citation>
    <scope>NUCLEOTIDE SEQUENCE [LARGE SCALE GENOMIC DNA]</scope>
    <source>
        <strain evidence="12">FD-334 SS-4</strain>
    </source>
</reference>
<dbReference type="GO" id="GO:0004497">
    <property type="term" value="F:monooxygenase activity"/>
    <property type="evidence" value="ECO:0007669"/>
    <property type="project" value="UniProtKB-KW"/>
</dbReference>
<evidence type="ECO:0000256" key="5">
    <source>
        <dbReference type="ARBA" id="ARBA00023002"/>
    </source>
</evidence>
<keyword evidence="10" id="KW-1133">Transmembrane helix</keyword>
<name>A0A0D2P6N6_HYPSF</name>
<keyword evidence="6 8" id="KW-0408">Iron</keyword>
<dbReference type="PRINTS" id="PR00385">
    <property type="entry name" value="P450"/>
</dbReference>
<dbReference type="OMA" id="SWLIVMM"/>
<feature type="transmembrane region" description="Helical" evidence="10">
    <location>
        <begin position="15"/>
        <end position="34"/>
    </location>
</feature>
<dbReference type="Gene3D" id="1.10.630.10">
    <property type="entry name" value="Cytochrome P450"/>
    <property type="match status" value="1"/>
</dbReference>
<dbReference type="InterPro" id="IPR017972">
    <property type="entry name" value="Cyt_P450_CS"/>
</dbReference>
<dbReference type="EMBL" id="KN817527">
    <property type="protein sequence ID" value="KJA26594.1"/>
    <property type="molecule type" value="Genomic_DNA"/>
</dbReference>
<dbReference type="OrthoDB" id="1470350at2759"/>
<evidence type="ECO:0000256" key="7">
    <source>
        <dbReference type="ARBA" id="ARBA00023033"/>
    </source>
</evidence>
<keyword evidence="7 9" id="KW-0503">Monooxygenase</keyword>
<evidence type="ECO:0000313" key="12">
    <source>
        <dbReference type="Proteomes" id="UP000054270"/>
    </source>
</evidence>
<protein>
    <recommendedName>
        <fullName evidence="13">Cytochrome P450 monooxygenase pc-3</fullName>
    </recommendedName>
</protein>
<sequence>MVVITPGVDYLTKGLVFFVGYGIFASTSVSYLAARAGYDIPRWMVLAACAGSVPLMSTIYVVGQKISRWRRSYALGARIVPEVQGAYPGNLDVLHIQIKNLEVGYPGDGLDDLLKKYGPVVNMRVLWSDLILTTSPEHIKTILATDFQNYVKGPRFHNNMEAVLGTGVFNSDGKFHRSITRPMFTREKISHFELFDRRSQLAINKLRERLREGYAVDFQDLMSRFTLDSATEFLFGNCVESLSAGLPYPHNATYFPIVQLTAKGDAANQFARAFLQAQEVISIRERSGWVWPLFETTADKSYQPMQVVNAYIEPIVKEALRKKQKASPQEKGVTDSDDATLLDHLVNVTDDPVVLKDEILNIMIAGRDTTASTLTFIFYFLASYPDVLARLRDEIISKIGPNRRPDYDDIRDMKYLRAVINETLRLYPIVPFNIRESVKDTTWVSEDPSKPPYFIPAGTKTAYSVFMMHRRKDLWGPDAEEFDPDRFLDARLQKYVSKNPFIFLPFNAGPRICLGQQFAYNEMSFMIIRLLQAFSSVELDLASAPPEAQPPMEWAQATGRKATEKVFPKMHLTMYANGGLWVKMNENDGAN</sequence>
<dbReference type="GO" id="GO:0020037">
    <property type="term" value="F:heme binding"/>
    <property type="evidence" value="ECO:0007669"/>
    <property type="project" value="InterPro"/>
</dbReference>
<evidence type="ECO:0000256" key="9">
    <source>
        <dbReference type="RuleBase" id="RU000461"/>
    </source>
</evidence>
<evidence type="ECO:0000256" key="2">
    <source>
        <dbReference type="ARBA" id="ARBA00010617"/>
    </source>
</evidence>
<dbReference type="InterPro" id="IPR002401">
    <property type="entry name" value="Cyt_P450_E_grp-I"/>
</dbReference>
<evidence type="ECO:0008006" key="13">
    <source>
        <dbReference type="Google" id="ProtNLM"/>
    </source>
</evidence>
<dbReference type="GO" id="GO:0016705">
    <property type="term" value="F:oxidoreductase activity, acting on paired donors, with incorporation or reduction of molecular oxygen"/>
    <property type="evidence" value="ECO:0007669"/>
    <property type="project" value="InterPro"/>
</dbReference>
<feature type="binding site" description="axial binding residue" evidence="8">
    <location>
        <position position="513"/>
    </location>
    <ligand>
        <name>heme</name>
        <dbReference type="ChEBI" id="CHEBI:30413"/>
    </ligand>
    <ligandPart>
        <name>Fe</name>
        <dbReference type="ChEBI" id="CHEBI:18248"/>
    </ligandPart>
</feature>
<dbReference type="GO" id="GO:0005506">
    <property type="term" value="F:iron ion binding"/>
    <property type="evidence" value="ECO:0007669"/>
    <property type="project" value="InterPro"/>
</dbReference>
<evidence type="ECO:0000256" key="10">
    <source>
        <dbReference type="SAM" id="Phobius"/>
    </source>
</evidence>
<keyword evidence="10" id="KW-0472">Membrane</keyword>
<evidence type="ECO:0000256" key="1">
    <source>
        <dbReference type="ARBA" id="ARBA00001971"/>
    </source>
</evidence>
<dbReference type="PANTHER" id="PTHR24287">
    <property type="entry name" value="P450, PUTATIVE (EUROFUNG)-RELATED"/>
    <property type="match status" value="1"/>
</dbReference>
<evidence type="ECO:0000256" key="6">
    <source>
        <dbReference type="ARBA" id="ARBA00023004"/>
    </source>
</evidence>
<feature type="transmembrane region" description="Helical" evidence="10">
    <location>
        <begin position="43"/>
        <end position="63"/>
    </location>
</feature>
<dbReference type="PANTHER" id="PTHR24287:SF1">
    <property type="entry name" value="P450, PUTATIVE (EUROFUNG)-RELATED"/>
    <property type="match status" value="1"/>
</dbReference>
<dbReference type="InterPro" id="IPR036396">
    <property type="entry name" value="Cyt_P450_sf"/>
</dbReference>
<evidence type="ECO:0000256" key="8">
    <source>
        <dbReference type="PIRSR" id="PIRSR602401-1"/>
    </source>
</evidence>
<keyword evidence="12" id="KW-1185">Reference proteome</keyword>
<dbReference type="AlphaFoldDB" id="A0A0D2P6N6"/>
<dbReference type="PRINTS" id="PR00463">
    <property type="entry name" value="EP450I"/>
</dbReference>
<comment type="similarity">
    <text evidence="2 9">Belongs to the cytochrome P450 family.</text>
</comment>
<dbReference type="InterPro" id="IPR001128">
    <property type="entry name" value="Cyt_P450"/>
</dbReference>
<proteinExistence type="inferred from homology"/>
<dbReference type="Proteomes" id="UP000054270">
    <property type="component" value="Unassembled WGS sequence"/>
</dbReference>